<protein>
    <submittedName>
        <fullName evidence="1">Uncharacterized protein</fullName>
    </submittedName>
</protein>
<dbReference type="RefSeq" id="WP_068835186.1">
    <property type="nucleotide sequence ID" value="NZ_JBHSMX010000010.1"/>
</dbReference>
<evidence type="ECO:0000313" key="1">
    <source>
        <dbReference type="EMBL" id="MFC5520271.1"/>
    </source>
</evidence>
<accession>A0ABW0Q6R0</accession>
<name>A0ABW0Q6R0_9BURK</name>
<reference evidence="2" key="1">
    <citation type="journal article" date="2019" name="Int. J. Syst. Evol. Microbiol.">
        <title>The Global Catalogue of Microorganisms (GCM) 10K type strain sequencing project: providing services to taxonomists for standard genome sequencing and annotation.</title>
        <authorList>
            <consortium name="The Broad Institute Genomics Platform"/>
            <consortium name="The Broad Institute Genome Sequencing Center for Infectious Disease"/>
            <person name="Wu L."/>
            <person name="Ma J."/>
        </authorList>
    </citation>
    <scope>NUCLEOTIDE SEQUENCE [LARGE SCALE GENOMIC DNA]</scope>
    <source>
        <strain evidence="2">CGMCC 4.7277</strain>
    </source>
</reference>
<comment type="caution">
    <text evidence="1">The sequence shown here is derived from an EMBL/GenBank/DDBJ whole genome shotgun (WGS) entry which is preliminary data.</text>
</comment>
<proteinExistence type="predicted"/>
<evidence type="ECO:0000313" key="2">
    <source>
        <dbReference type="Proteomes" id="UP001596084"/>
    </source>
</evidence>
<sequence length="101" mass="10996">MSTWFSKSLGDGVWSFSMTDQVKDAFLPLFVLAGRPLEMAVFTRHESEGRLHCEVVAYFSPAASVVAHVLNAAPCGKPARGELDLLAGEPGCWPVLFPDEE</sequence>
<organism evidence="1 2">
    <name type="scientific">Polaromonas jejuensis</name>
    <dbReference type="NCBI Taxonomy" id="457502"/>
    <lineage>
        <taxon>Bacteria</taxon>
        <taxon>Pseudomonadati</taxon>
        <taxon>Pseudomonadota</taxon>
        <taxon>Betaproteobacteria</taxon>
        <taxon>Burkholderiales</taxon>
        <taxon>Comamonadaceae</taxon>
        <taxon>Polaromonas</taxon>
    </lineage>
</organism>
<dbReference type="EMBL" id="JBHSMX010000010">
    <property type="protein sequence ID" value="MFC5520271.1"/>
    <property type="molecule type" value="Genomic_DNA"/>
</dbReference>
<keyword evidence="2" id="KW-1185">Reference proteome</keyword>
<dbReference type="Proteomes" id="UP001596084">
    <property type="component" value="Unassembled WGS sequence"/>
</dbReference>
<gene>
    <name evidence="1" type="ORF">ACFPP7_04995</name>
</gene>